<evidence type="ECO:0000313" key="1">
    <source>
        <dbReference type="EMBL" id="STO21730.1"/>
    </source>
</evidence>
<dbReference type="STRING" id="1094715.GCA_000236165_00616"/>
<organism evidence="1 2">
    <name type="scientific">Fluoribacter dumoffii</name>
    <dbReference type="NCBI Taxonomy" id="463"/>
    <lineage>
        <taxon>Bacteria</taxon>
        <taxon>Pseudomonadati</taxon>
        <taxon>Pseudomonadota</taxon>
        <taxon>Gammaproteobacteria</taxon>
        <taxon>Legionellales</taxon>
        <taxon>Legionellaceae</taxon>
        <taxon>Fluoribacter</taxon>
    </lineage>
</organism>
<dbReference type="GeneID" id="93291633"/>
<proteinExistence type="predicted"/>
<dbReference type="RefSeq" id="WP_010653999.1">
    <property type="nucleotide sequence ID" value="NZ_JAPHOO010000001.1"/>
</dbReference>
<keyword evidence="2" id="KW-1185">Reference proteome</keyword>
<dbReference type="Proteomes" id="UP000254554">
    <property type="component" value="Unassembled WGS sequence"/>
</dbReference>
<gene>
    <name evidence="1" type="ORF">NCTC11370_01809</name>
</gene>
<evidence type="ECO:0000313" key="2">
    <source>
        <dbReference type="Proteomes" id="UP000254554"/>
    </source>
</evidence>
<dbReference type="OrthoDB" id="5651860at2"/>
<reference evidence="1 2" key="1">
    <citation type="submission" date="2018-06" db="EMBL/GenBank/DDBJ databases">
        <authorList>
            <consortium name="Pathogen Informatics"/>
            <person name="Doyle S."/>
        </authorList>
    </citation>
    <scope>NUCLEOTIDE SEQUENCE [LARGE SCALE GENOMIC DNA]</scope>
    <source>
        <strain evidence="1 2">NCTC11370</strain>
    </source>
</reference>
<dbReference type="EMBL" id="UGGT01000001">
    <property type="protein sequence ID" value="STO21730.1"/>
    <property type="molecule type" value="Genomic_DNA"/>
</dbReference>
<sequence>MKEITLTAIFEGTIYSIESPNTHLHRVLTEDAKGVRITSSADVDKHQDTTHFKMGFNGCAIENGVKGVLFGVGVEEQSDQVVAVVKKLIQKGYKVKFNGIGLSRGGIAAILAAIKLSHIDHFHLETNLLLLDPVPGNLFYTPLLDFFNYSLANRAVNLSESKNLNYVETLYPYLEVGDDTGKYLDQVLAKFHIPIRPTYPKHARVNEEVILGAHLKAFQDVDKESDEVPLRYGVDIIPVIRKLSKALMYQFLSRVGSLADSKENVEQSQIINEFQRDREKWTRTLQGIIKNLDPKNRYLHSQNGSKITVSNSAQYLNKTHREISNSDSIDVHELCLKVEPERINFEKPKNPVCKADLLELIIIIQENMTAKSKEGRKGELLSTIKTNLERDESYSEEQLSFILRDILAVALQRDRYSYSFYGTTTSGLILVKVLNQSRFSAIQELIQSNDKPVEYSDLCAYVLGRKDAVHFNSQSKNMNLSKIEEHRVGEDGYRMLI</sequence>
<accession>A0A377GB53</accession>
<dbReference type="AlphaFoldDB" id="A0A377GB53"/>
<protein>
    <submittedName>
        <fullName evidence="1">Uncharacterized protein</fullName>
    </submittedName>
</protein>
<name>A0A377GB53_9GAMM</name>